<name>A0A9P2CWA0_CAMJU</name>
<dbReference type="GO" id="GO:0015888">
    <property type="term" value="P:thiamine transport"/>
    <property type="evidence" value="ECO:0007669"/>
    <property type="project" value="TreeGrafter"/>
</dbReference>
<dbReference type="PANTHER" id="PTHR30006">
    <property type="entry name" value="THIAMINE-BINDING PERIPLASMIC PROTEIN-RELATED"/>
    <property type="match status" value="1"/>
</dbReference>
<protein>
    <submittedName>
        <fullName evidence="2">Extracellular solute-binding protein</fullName>
    </submittedName>
</protein>
<organism evidence="2 3">
    <name type="scientific">Campylobacter jejuni</name>
    <dbReference type="NCBI Taxonomy" id="197"/>
    <lineage>
        <taxon>Bacteria</taxon>
        <taxon>Pseudomonadati</taxon>
        <taxon>Campylobacterota</taxon>
        <taxon>Epsilonproteobacteria</taxon>
        <taxon>Campylobacterales</taxon>
        <taxon>Campylobacteraceae</taxon>
        <taxon>Campylobacter</taxon>
    </lineage>
</organism>
<dbReference type="AlphaFoldDB" id="A0A9P2CWA0"/>
<dbReference type="Pfam" id="PF13343">
    <property type="entry name" value="SBP_bac_6"/>
    <property type="match status" value="1"/>
</dbReference>
<dbReference type="GO" id="GO:0030975">
    <property type="term" value="F:thiamine binding"/>
    <property type="evidence" value="ECO:0007669"/>
    <property type="project" value="TreeGrafter"/>
</dbReference>
<proteinExistence type="predicted"/>
<dbReference type="SUPFAM" id="SSF53850">
    <property type="entry name" value="Periplasmic binding protein-like II"/>
    <property type="match status" value="1"/>
</dbReference>
<dbReference type="PANTHER" id="PTHR30006:SF2">
    <property type="entry name" value="ABC TRANSPORTER SUBSTRATE-BINDING PROTEIN"/>
    <property type="match status" value="1"/>
</dbReference>
<gene>
    <name evidence="2" type="ORF">GSU20_09700</name>
</gene>
<reference evidence="2 3" key="1">
    <citation type="submission" date="2020-01" db="EMBL/GenBank/DDBJ databases">
        <authorList>
            <consortium name="PulseNet: The National Subtyping Network for Foodborne Disease Surveillance"/>
            <person name="Tarr C.L."/>
            <person name="Trees E."/>
            <person name="Katz L.S."/>
            <person name="Carleton-Romer H.A."/>
            <person name="Stroika S."/>
            <person name="Kucerova Z."/>
            <person name="Roache K.F."/>
            <person name="Sabol A.L."/>
            <person name="Besser J."/>
            <person name="Gerner-Smidt P."/>
        </authorList>
    </citation>
    <scope>NUCLEOTIDE SEQUENCE [LARGE SCALE GENOMIC DNA]</scope>
    <source>
        <strain evidence="2 3">PNUSAC014094</strain>
    </source>
</reference>
<dbReference type="GO" id="GO:0030976">
    <property type="term" value="F:thiamine pyrophosphate binding"/>
    <property type="evidence" value="ECO:0007669"/>
    <property type="project" value="TreeGrafter"/>
</dbReference>
<dbReference type="EMBL" id="AANOVI010000017">
    <property type="protein sequence ID" value="EDP8235183.1"/>
    <property type="molecule type" value="Genomic_DNA"/>
</dbReference>
<accession>A0A9P2CWA0</accession>
<sequence length="120" mass="13638">FNGLGYRDKVGKDRYEVLIPADGSVISGYTTIINKYAKHPNAAKLAREFILSDKGQINLAKGYARPIRIDHITLPDDIKAKLLPSEQYKNARAIKDQKAWEKSAKELPQLWQEKVIVDMK</sequence>
<evidence type="ECO:0000313" key="3">
    <source>
        <dbReference type="Proteomes" id="UP000478805"/>
    </source>
</evidence>
<dbReference type="Proteomes" id="UP000478805">
    <property type="component" value="Unassembled WGS sequence"/>
</dbReference>
<evidence type="ECO:0000313" key="2">
    <source>
        <dbReference type="EMBL" id="EDP8235183.1"/>
    </source>
</evidence>
<keyword evidence="1" id="KW-0732">Signal</keyword>
<feature type="non-terminal residue" evidence="2">
    <location>
        <position position="1"/>
    </location>
</feature>
<evidence type="ECO:0000256" key="1">
    <source>
        <dbReference type="ARBA" id="ARBA00022729"/>
    </source>
</evidence>
<dbReference type="GO" id="GO:0030288">
    <property type="term" value="C:outer membrane-bounded periplasmic space"/>
    <property type="evidence" value="ECO:0007669"/>
    <property type="project" value="TreeGrafter"/>
</dbReference>
<comment type="caution">
    <text evidence="2">The sequence shown here is derived from an EMBL/GenBank/DDBJ whole genome shotgun (WGS) entry which is preliminary data.</text>
</comment>
<dbReference type="Gene3D" id="3.40.190.10">
    <property type="entry name" value="Periplasmic binding protein-like II"/>
    <property type="match status" value="2"/>
</dbReference>